<comment type="caution">
    <text evidence="1">The sequence shown here is derived from an EMBL/GenBank/DDBJ whole genome shotgun (WGS) entry which is preliminary data.</text>
</comment>
<organism evidence="1">
    <name type="scientific">marine sediment metagenome</name>
    <dbReference type="NCBI Taxonomy" id="412755"/>
    <lineage>
        <taxon>unclassified sequences</taxon>
        <taxon>metagenomes</taxon>
        <taxon>ecological metagenomes</taxon>
    </lineage>
</organism>
<gene>
    <name evidence="1" type="ORF">LCGC14_2750980</name>
</gene>
<proteinExistence type="predicted"/>
<dbReference type="EMBL" id="LAZR01050295">
    <property type="protein sequence ID" value="KKK87665.1"/>
    <property type="molecule type" value="Genomic_DNA"/>
</dbReference>
<accession>A0A0F8ZNT8</accession>
<dbReference type="AlphaFoldDB" id="A0A0F8ZNT8"/>
<feature type="non-terminal residue" evidence="1">
    <location>
        <position position="66"/>
    </location>
</feature>
<sequence length="66" mass="6452">MKRILFSLSAMLVAFGFLALAGISRSDAVSFTPLGDLAGGSFGSTAVDVSADGSVVVGLGISASGE</sequence>
<name>A0A0F8ZNT8_9ZZZZ</name>
<evidence type="ECO:0000313" key="1">
    <source>
        <dbReference type="EMBL" id="KKK87665.1"/>
    </source>
</evidence>
<reference evidence="1" key="1">
    <citation type="journal article" date="2015" name="Nature">
        <title>Complex archaea that bridge the gap between prokaryotes and eukaryotes.</title>
        <authorList>
            <person name="Spang A."/>
            <person name="Saw J.H."/>
            <person name="Jorgensen S.L."/>
            <person name="Zaremba-Niedzwiedzka K."/>
            <person name="Martijn J."/>
            <person name="Lind A.E."/>
            <person name="van Eijk R."/>
            <person name="Schleper C."/>
            <person name="Guy L."/>
            <person name="Ettema T.J."/>
        </authorList>
    </citation>
    <scope>NUCLEOTIDE SEQUENCE</scope>
</reference>
<protein>
    <submittedName>
        <fullName evidence="1">Uncharacterized protein</fullName>
    </submittedName>
</protein>